<reference evidence="2" key="1">
    <citation type="journal article" date="2015" name="Nature">
        <title>Complex archaea that bridge the gap between prokaryotes and eukaryotes.</title>
        <authorList>
            <person name="Spang A."/>
            <person name="Saw J.H."/>
            <person name="Jorgensen S.L."/>
            <person name="Zaremba-Niedzwiedzka K."/>
            <person name="Martijn J."/>
            <person name="Lind A.E."/>
            <person name="van Eijk R."/>
            <person name="Schleper C."/>
            <person name="Guy L."/>
            <person name="Ettema T.J."/>
        </authorList>
    </citation>
    <scope>NUCLEOTIDE SEQUENCE</scope>
</reference>
<feature type="region of interest" description="Disordered" evidence="1">
    <location>
        <begin position="239"/>
        <end position="262"/>
    </location>
</feature>
<organism evidence="2">
    <name type="scientific">marine sediment metagenome</name>
    <dbReference type="NCBI Taxonomy" id="412755"/>
    <lineage>
        <taxon>unclassified sequences</taxon>
        <taxon>metagenomes</taxon>
        <taxon>ecological metagenomes</taxon>
    </lineage>
</organism>
<name>A0A0F9H3F0_9ZZZZ</name>
<dbReference type="PROSITE" id="PS51257">
    <property type="entry name" value="PROKAR_LIPOPROTEIN"/>
    <property type="match status" value="1"/>
</dbReference>
<dbReference type="EMBL" id="LAZR01024136">
    <property type="protein sequence ID" value="KKL76165.1"/>
    <property type="molecule type" value="Genomic_DNA"/>
</dbReference>
<gene>
    <name evidence="2" type="ORF">LCGC14_2047580</name>
</gene>
<feature type="compositionally biased region" description="Polar residues" evidence="1">
    <location>
        <begin position="243"/>
        <end position="262"/>
    </location>
</feature>
<accession>A0A0F9H3F0</accession>
<evidence type="ECO:0000256" key="1">
    <source>
        <dbReference type="SAM" id="MobiDB-lite"/>
    </source>
</evidence>
<evidence type="ECO:0000313" key="2">
    <source>
        <dbReference type="EMBL" id="KKL76165.1"/>
    </source>
</evidence>
<dbReference type="Gene3D" id="3.40.50.300">
    <property type="entry name" value="P-loop containing nucleotide triphosphate hydrolases"/>
    <property type="match status" value="1"/>
</dbReference>
<comment type="caution">
    <text evidence="2">The sequence shown here is derived from an EMBL/GenBank/DDBJ whole genome shotgun (WGS) entry which is preliminary data.</text>
</comment>
<dbReference type="AlphaFoldDB" id="A0A0F9H3F0"/>
<evidence type="ECO:0008006" key="3">
    <source>
        <dbReference type="Google" id="ProtNLM"/>
    </source>
</evidence>
<dbReference type="InterPro" id="IPR027417">
    <property type="entry name" value="P-loop_NTPase"/>
</dbReference>
<proteinExistence type="predicted"/>
<protein>
    <recommendedName>
        <fullName evidence="3">Sulfotransferase domain-containing protein</fullName>
    </recommendedName>
</protein>
<sequence>MLDMKESLPLPILITGCARSMTSVVAGVINMCGAFGGKMSGPNHNNQKGMFENARIRNEIVKPYLRHIGVDPMGQYPLPDVDNLMIPVDLKGKVERVMLEEGYETGPWMYKGAKMCLMWPVWHYAFPNAKWIIVRRRTGDIIQSCIKTGFMRAFIREEAQKKVGAASEEEGWKWWVHQHEKRFVEMITEGVNCKIVWPHRMVQGDYQQLYETLDWLGLEWQSEVLNFVDPLLDHSRKKEKQNGVFSNRQSRGRQNTLRPDIG</sequence>
<dbReference type="SUPFAM" id="SSF52540">
    <property type="entry name" value="P-loop containing nucleoside triphosphate hydrolases"/>
    <property type="match status" value="1"/>
</dbReference>